<feature type="signal peptide" evidence="3">
    <location>
        <begin position="1"/>
        <end position="20"/>
    </location>
</feature>
<proteinExistence type="inferred from homology"/>
<dbReference type="RefSeq" id="XP_013754474.1">
    <property type="nucleotide sequence ID" value="XM_013899020.1"/>
</dbReference>
<dbReference type="GeneID" id="25567521"/>
<dbReference type="ESTHER" id="thetb-a0a0l0dm86">
    <property type="family name" value="Cholinesterase-like"/>
</dbReference>
<dbReference type="PRINTS" id="PR00878">
    <property type="entry name" value="CHOLNESTRASE"/>
</dbReference>
<evidence type="ECO:0000256" key="3">
    <source>
        <dbReference type="SAM" id="SignalP"/>
    </source>
</evidence>
<keyword evidence="6" id="KW-1185">Reference proteome</keyword>
<evidence type="ECO:0000259" key="4">
    <source>
        <dbReference type="Pfam" id="PF00135"/>
    </source>
</evidence>
<keyword evidence="2" id="KW-0378">Hydrolase</keyword>
<dbReference type="Pfam" id="PF00135">
    <property type="entry name" value="COesterase"/>
    <property type="match status" value="1"/>
</dbReference>
<dbReference type="EMBL" id="GL349481">
    <property type="protein sequence ID" value="KNC53439.1"/>
    <property type="molecule type" value="Genomic_DNA"/>
</dbReference>
<dbReference type="PANTHER" id="PTHR45570">
    <property type="entry name" value="CARBOXYLIC ESTER HYDROLASE"/>
    <property type="match status" value="1"/>
</dbReference>
<dbReference type="GO" id="GO:0004104">
    <property type="term" value="F:cholinesterase activity"/>
    <property type="evidence" value="ECO:0007669"/>
    <property type="project" value="InterPro"/>
</dbReference>
<dbReference type="AlphaFoldDB" id="A0A0L0DM86"/>
<dbReference type="Gene3D" id="3.40.50.1820">
    <property type="entry name" value="alpha/beta hydrolase"/>
    <property type="match status" value="1"/>
</dbReference>
<evidence type="ECO:0000256" key="2">
    <source>
        <dbReference type="ARBA" id="ARBA00022801"/>
    </source>
</evidence>
<comment type="similarity">
    <text evidence="1">Belongs to the type-B carboxylesterase/lipase family.</text>
</comment>
<organism evidence="5 6">
    <name type="scientific">Thecamonas trahens ATCC 50062</name>
    <dbReference type="NCBI Taxonomy" id="461836"/>
    <lineage>
        <taxon>Eukaryota</taxon>
        <taxon>Apusozoa</taxon>
        <taxon>Apusomonadida</taxon>
        <taxon>Apusomonadidae</taxon>
        <taxon>Thecamonas</taxon>
    </lineage>
</organism>
<dbReference type="InterPro" id="IPR029058">
    <property type="entry name" value="AB_hydrolase_fold"/>
</dbReference>
<dbReference type="InterPro" id="IPR002018">
    <property type="entry name" value="CarbesteraseB"/>
</dbReference>
<evidence type="ECO:0000313" key="6">
    <source>
        <dbReference type="Proteomes" id="UP000054408"/>
    </source>
</evidence>
<dbReference type="PANTHER" id="PTHR45570:SF1">
    <property type="entry name" value="CARBOXYLIC ESTER HYDROLASE"/>
    <property type="match status" value="1"/>
</dbReference>
<evidence type="ECO:0000256" key="1">
    <source>
        <dbReference type="ARBA" id="ARBA00005964"/>
    </source>
</evidence>
<dbReference type="SUPFAM" id="SSF53474">
    <property type="entry name" value="alpha/beta-Hydrolases"/>
    <property type="match status" value="1"/>
</dbReference>
<dbReference type="InterPro" id="IPR000997">
    <property type="entry name" value="Cholinesterase"/>
</dbReference>
<sequence length="510" mass="54454">MYTMYTLVISLTLILSLTSAAPPVVDAPAGRMSGVLLEATQVRAFYNIPFAEPPTGALRWMPPVAKGVWNGTMALGESKAIGCPQRCFLPPHTCPTTTSEACLTLNVFAPVAASNAPVMIFMPGGHFQQGLADVPVYNGQYLANATGVVVVTINYRLGALGWLVTDELEGNFGFLDQQLALKWVADNVAAFGGNPSRRTLMGQSAGAGSLAAHLIAPSSAPLFEQAVVMSSTIGLAISNPKYGAQLGALVMANMSCKTTECMRGKPVASVLEAEYASQSHLFVDHPLSVFLPWNVNKAGPVPDNQLTAMRAGKVQRKPMIMGNVANEGVIFIYDAVQHPLSKTEYEAIVAGVFGLHAPRVLDLFPGNVIDSRVPMSHLATYYVMICPQRYAMEAMAQNAPVYAYLFDHPWSFARSGWGANYTFCFHQVCHGSGLPFMFSVVRGPQPELGAIRPIGCLAPASRSSSSEGGIHPVDNFAATACDYFDSIGSIGYQHGEGKLDAFLPDSIHTA</sequence>
<name>A0A0L0DM86_THETB</name>
<dbReference type="eggNOG" id="KOG4389">
    <property type="taxonomic scope" value="Eukaryota"/>
</dbReference>
<feature type="chain" id="PRO_5005537743" evidence="3">
    <location>
        <begin position="21"/>
        <end position="510"/>
    </location>
</feature>
<reference evidence="5 6" key="1">
    <citation type="submission" date="2010-05" db="EMBL/GenBank/DDBJ databases">
        <title>The Genome Sequence of Thecamonas trahens ATCC 50062.</title>
        <authorList>
            <consortium name="The Broad Institute Genome Sequencing Platform"/>
            <person name="Russ C."/>
            <person name="Cuomo C."/>
            <person name="Shea T."/>
            <person name="Young S.K."/>
            <person name="Zeng Q."/>
            <person name="Koehrsen M."/>
            <person name="Haas B."/>
            <person name="Borodovsky M."/>
            <person name="Guigo R."/>
            <person name="Alvarado L."/>
            <person name="Berlin A."/>
            <person name="Bochicchio J."/>
            <person name="Borenstein D."/>
            <person name="Chapman S."/>
            <person name="Chen Z."/>
            <person name="Freedman E."/>
            <person name="Gellesch M."/>
            <person name="Goldberg J."/>
            <person name="Griggs A."/>
            <person name="Gujja S."/>
            <person name="Heilman E."/>
            <person name="Heiman D."/>
            <person name="Hepburn T."/>
            <person name="Howarth C."/>
            <person name="Jen D."/>
            <person name="Larson L."/>
            <person name="Mehta T."/>
            <person name="Park D."/>
            <person name="Pearson M."/>
            <person name="Roberts A."/>
            <person name="Saif S."/>
            <person name="Shenoy N."/>
            <person name="Sisk P."/>
            <person name="Stolte C."/>
            <person name="Sykes S."/>
            <person name="Thomson T."/>
            <person name="Walk T."/>
            <person name="White J."/>
            <person name="Yandava C."/>
            <person name="Burger G."/>
            <person name="Gray M.W."/>
            <person name="Holland P.W.H."/>
            <person name="King N."/>
            <person name="Lang F.B.F."/>
            <person name="Roger A.J."/>
            <person name="Ruiz-Trillo I."/>
            <person name="Lander E."/>
            <person name="Nusbaum C."/>
        </authorList>
    </citation>
    <scope>NUCLEOTIDE SEQUENCE [LARGE SCALE GENOMIC DNA]</scope>
    <source>
        <strain evidence="5 6">ATCC 50062</strain>
    </source>
</reference>
<gene>
    <name evidence="5" type="ORF">AMSG_08946</name>
</gene>
<dbReference type="OMA" id="FCEGRVC"/>
<dbReference type="OrthoDB" id="3200163at2759"/>
<dbReference type="STRING" id="461836.A0A0L0DM86"/>
<accession>A0A0L0DM86</accession>
<evidence type="ECO:0000313" key="5">
    <source>
        <dbReference type="EMBL" id="KNC53439.1"/>
    </source>
</evidence>
<protein>
    <submittedName>
        <fullName evidence="5">cAMP-regulated D2 protein</fullName>
    </submittedName>
</protein>
<dbReference type="Proteomes" id="UP000054408">
    <property type="component" value="Unassembled WGS sequence"/>
</dbReference>
<keyword evidence="3" id="KW-0732">Signal</keyword>
<feature type="domain" description="Carboxylesterase type B" evidence="4">
    <location>
        <begin position="22"/>
        <end position="340"/>
    </location>
</feature>